<name>A0ABM8WR16_9BURK</name>
<organism evidence="1 2">
    <name type="scientific">Cupriavidus pinatubonensis</name>
    <dbReference type="NCBI Taxonomy" id="248026"/>
    <lineage>
        <taxon>Bacteria</taxon>
        <taxon>Pseudomonadati</taxon>
        <taxon>Pseudomonadota</taxon>
        <taxon>Betaproteobacteria</taxon>
        <taxon>Burkholderiales</taxon>
        <taxon>Burkholderiaceae</taxon>
        <taxon>Cupriavidus</taxon>
    </lineage>
</organism>
<gene>
    <name evidence="1" type="ORF">LMG23994_01720</name>
</gene>
<evidence type="ECO:0000313" key="1">
    <source>
        <dbReference type="EMBL" id="CAG9169901.1"/>
    </source>
</evidence>
<sequence>MTVLQIEPPVLMLPPRSGMSFSFDLGTLRRLISEKAVLRDIWATGHPGGWISPQFTGRVKAPRAMDLMTLTVSPSVVSAAVSRLCEQHRRAREKRAR</sequence>
<accession>A0ABM8WR16</accession>
<dbReference type="Proteomes" id="UP000701702">
    <property type="component" value="Unassembled WGS sequence"/>
</dbReference>
<reference evidence="1 2" key="1">
    <citation type="submission" date="2021-08" db="EMBL/GenBank/DDBJ databases">
        <authorList>
            <person name="Peeters C."/>
        </authorList>
    </citation>
    <scope>NUCLEOTIDE SEQUENCE [LARGE SCALE GENOMIC DNA]</scope>
    <source>
        <strain evidence="1 2">LMG 23994</strain>
    </source>
</reference>
<keyword evidence="2" id="KW-1185">Reference proteome</keyword>
<proteinExistence type="predicted"/>
<evidence type="ECO:0000313" key="2">
    <source>
        <dbReference type="Proteomes" id="UP000701702"/>
    </source>
</evidence>
<protein>
    <submittedName>
        <fullName evidence="1">Uncharacterized protein</fullName>
    </submittedName>
</protein>
<dbReference type="EMBL" id="CAJZAF010000007">
    <property type="protein sequence ID" value="CAG9169901.1"/>
    <property type="molecule type" value="Genomic_DNA"/>
</dbReference>
<comment type="caution">
    <text evidence="1">The sequence shown here is derived from an EMBL/GenBank/DDBJ whole genome shotgun (WGS) entry which is preliminary data.</text>
</comment>